<dbReference type="PANTHER" id="PTHR43861">
    <property type="entry name" value="TRANS-ACONITATE 2-METHYLTRANSFERASE-RELATED"/>
    <property type="match status" value="1"/>
</dbReference>
<proteinExistence type="predicted"/>
<organism evidence="2 3">
    <name type="scientific">Emiliania huxleyi (strain CCMP1516)</name>
    <dbReference type="NCBI Taxonomy" id="280463"/>
    <lineage>
        <taxon>Eukaryota</taxon>
        <taxon>Haptista</taxon>
        <taxon>Haptophyta</taxon>
        <taxon>Prymnesiophyceae</taxon>
        <taxon>Isochrysidales</taxon>
        <taxon>Noelaerhabdaceae</taxon>
        <taxon>Emiliania</taxon>
    </lineage>
</organism>
<dbReference type="STRING" id="2903.R1CSD9"/>
<evidence type="ECO:0000259" key="1">
    <source>
        <dbReference type="Pfam" id="PF08241"/>
    </source>
</evidence>
<dbReference type="OMA" id="AHCHESI"/>
<dbReference type="Proteomes" id="UP000013827">
    <property type="component" value="Unassembled WGS sequence"/>
</dbReference>
<dbReference type="SUPFAM" id="SSF53335">
    <property type="entry name" value="S-adenosyl-L-methionine-dependent methyltransferases"/>
    <property type="match status" value="1"/>
</dbReference>
<protein>
    <recommendedName>
        <fullName evidence="1">Methyltransferase type 11 domain-containing protein</fullName>
    </recommendedName>
</protein>
<dbReference type="AlphaFoldDB" id="A0A0D3JQZ3"/>
<dbReference type="RefSeq" id="XP_005778357.1">
    <property type="nucleotide sequence ID" value="XM_005778300.1"/>
</dbReference>
<dbReference type="InterPro" id="IPR013216">
    <property type="entry name" value="Methyltransf_11"/>
</dbReference>
<feature type="domain" description="Methyltransferase type 11" evidence="1">
    <location>
        <begin position="95"/>
        <end position="193"/>
    </location>
</feature>
<dbReference type="PaxDb" id="2903-EOD25928"/>
<dbReference type="eggNOG" id="ENOG502S4CK">
    <property type="taxonomic scope" value="Eukaryota"/>
</dbReference>
<dbReference type="CDD" id="cd02440">
    <property type="entry name" value="AdoMet_MTases"/>
    <property type="match status" value="1"/>
</dbReference>
<reference evidence="2" key="2">
    <citation type="submission" date="2024-10" db="UniProtKB">
        <authorList>
            <consortium name="EnsemblProtists"/>
        </authorList>
    </citation>
    <scope>IDENTIFICATION</scope>
</reference>
<reference evidence="3" key="1">
    <citation type="journal article" date="2013" name="Nature">
        <title>Pan genome of the phytoplankton Emiliania underpins its global distribution.</title>
        <authorList>
            <person name="Read B.A."/>
            <person name="Kegel J."/>
            <person name="Klute M.J."/>
            <person name="Kuo A."/>
            <person name="Lefebvre S.C."/>
            <person name="Maumus F."/>
            <person name="Mayer C."/>
            <person name="Miller J."/>
            <person name="Monier A."/>
            <person name="Salamov A."/>
            <person name="Young J."/>
            <person name="Aguilar M."/>
            <person name="Claverie J.M."/>
            <person name="Frickenhaus S."/>
            <person name="Gonzalez K."/>
            <person name="Herman E.K."/>
            <person name="Lin Y.C."/>
            <person name="Napier J."/>
            <person name="Ogata H."/>
            <person name="Sarno A.F."/>
            <person name="Shmutz J."/>
            <person name="Schroeder D."/>
            <person name="de Vargas C."/>
            <person name="Verret F."/>
            <person name="von Dassow P."/>
            <person name="Valentin K."/>
            <person name="Van de Peer Y."/>
            <person name="Wheeler G."/>
            <person name="Dacks J.B."/>
            <person name="Delwiche C.F."/>
            <person name="Dyhrman S.T."/>
            <person name="Glockner G."/>
            <person name="John U."/>
            <person name="Richards T."/>
            <person name="Worden A.Z."/>
            <person name="Zhang X."/>
            <person name="Grigoriev I.V."/>
            <person name="Allen A.E."/>
            <person name="Bidle K."/>
            <person name="Borodovsky M."/>
            <person name="Bowler C."/>
            <person name="Brownlee C."/>
            <person name="Cock J.M."/>
            <person name="Elias M."/>
            <person name="Gladyshev V.N."/>
            <person name="Groth M."/>
            <person name="Guda C."/>
            <person name="Hadaegh A."/>
            <person name="Iglesias-Rodriguez M.D."/>
            <person name="Jenkins J."/>
            <person name="Jones B.M."/>
            <person name="Lawson T."/>
            <person name="Leese F."/>
            <person name="Lindquist E."/>
            <person name="Lobanov A."/>
            <person name="Lomsadze A."/>
            <person name="Malik S.B."/>
            <person name="Marsh M.E."/>
            <person name="Mackinder L."/>
            <person name="Mock T."/>
            <person name="Mueller-Roeber B."/>
            <person name="Pagarete A."/>
            <person name="Parker M."/>
            <person name="Probert I."/>
            <person name="Quesneville H."/>
            <person name="Raines C."/>
            <person name="Rensing S.A."/>
            <person name="Riano-Pachon D.M."/>
            <person name="Richier S."/>
            <person name="Rokitta S."/>
            <person name="Shiraiwa Y."/>
            <person name="Soanes D.M."/>
            <person name="van der Giezen M."/>
            <person name="Wahlund T.M."/>
            <person name="Williams B."/>
            <person name="Wilson W."/>
            <person name="Wolfe G."/>
            <person name="Wurch L.L."/>
        </authorList>
    </citation>
    <scope>NUCLEOTIDE SEQUENCE</scope>
</reference>
<keyword evidence="3" id="KW-1185">Reference proteome</keyword>
<dbReference type="Pfam" id="PF08241">
    <property type="entry name" value="Methyltransf_11"/>
    <property type="match status" value="1"/>
</dbReference>
<dbReference type="HOGENOM" id="CLU_037990_8_1_1"/>
<dbReference type="PANTHER" id="PTHR43861:SF1">
    <property type="entry name" value="TRANS-ACONITATE 2-METHYLTRANSFERASE"/>
    <property type="match status" value="1"/>
</dbReference>
<evidence type="ECO:0000313" key="3">
    <source>
        <dbReference type="Proteomes" id="UP000013827"/>
    </source>
</evidence>
<accession>A0A0D3JQZ3</accession>
<evidence type="ECO:0000313" key="2">
    <source>
        <dbReference type="EnsemblProtists" id="EOD25928"/>
    </source>
</evidence>
<dbReference type="Gene3D" id="3.40.50.150">
    <property type="entry name" value="Vaccinia Virus protein VP39"/>
    <property type="match status" value="1"/>
</dbReference>
<sequence length="325" mass="35143">MIGGRKLAAIMSPMPRLAPRMAPVRRALATHRVLRDFSAAALNHDAMTGSSYENYSVTSQTYDSFRKPISLDLFRDAFGTVAERLSKPTKKLDLLDAGCGSGNYLDAVKDDVGSIAGLEFNEGMIGKAVAKLPSADIQQGSITSMPYAAASFDVIITTQVLHHLEKGGGQEFSNVALAAQEVFRCLRPGGAWVVQTQTPEQHLDGFWWAPVVPDAALTLSKHFAPLPKFESICRSAGFGDFSSAIPPEPLVRLDKYLDIEGPFNQAFRNADSTWSLATEDELKTGLAMLRAKIDAGEAAAWQAEREALRAKIGQTTTVVATKPMV</sequence>
<dbReference type="InterPro" id="IPR029063">
    <property type="entry name" value="SAM-dependent_MTases_sf"/>
</dbReference>
<dbReference type="GO" id="GO:0008757">
    <property type="term" value="F:S-adenosylmethionine-dependent methyltransferase activity"/>
    <property type="evidence" value="ECO:0007669"/>
    <property type="project" value="InterPro"/>
</dbReference>
<name>A0A0D3JQZ3_EMIH1</name>
<dbReference type="EnsemblProtists" id="EOD25928">
    <property type="protein sequence ID" value="EOD25928"/>
    <property type="gene ID" value="EMIHUDRAFT_115340"/>
</dbReference>
<dbReference type="KEGG" id="ehx:EMIHUDRAFT_115340"/>
<dbReference type="GeneID" id="17271473"/>